<dbReference type="SUPFAM" id="SSF49562">
    <property type="entry name" value="C2 domain (Calcium/lipid-binding domain, CaLB)"/>
    <property type="match status" value="2"/>
</dbReference>
<dbReference type="SMART" id="SM00239">
    <property type="entry name" value="C2"/>
    <property type="match status" value="2"/>
</dbReference>
<evidence type="ECO:0000259" key="14">
    <source>
        <dbReference type="PROSITE" id="PS51847"/>
    </source>
</evidence>
<evidence type="ECO:0000256" key="5">
    <source>
        <dbReference type="ARBA" id="ARBA00022737"/>
    </source>
</evidence>
<evidence type="ECO:0000313" key="15">
    <source>
        <dbReference type="EMBL" id="PLB35101.1"/>
    </source>
</evidence>
<dbReference type="GO" id="GO:0008289">
    <property type="term" value="F:lipid binding"/>
    <property type="evidence" value="ECO:0007669"/>
    <property type="project" value="UniProtKB-KW"/>
</dbReference>
<dbReference type="PANTHER" id="PTHR47348">
    <property type="entry name" value="MEIOTICALLY UP-REGULATED GENE 190 PROTEIN"/>
    <property type="match status" value="1"/>
</dbReference>
<evidence type="ECO:0000313" key="16">
    <source>
        <dbReference type="Proteomes" id="UP000234585"/>
    </source>
</evidence>
<feature type="region of interest" description="Disordered" evidence="11">
    <location>
        <begin position="704"/>
        <end position="728"/>
    </location>
</feature>
<reference evidence="15 16" key="1">
    <citation type="submission" date="2017-12" db="EMBL/GenBank/DDBJ databases">
        <authorList>
            <consortium name="DOE Joint Genome Institute"/>
            <person name="Haridas S."/>
            <person name="Kjaerbolling I."/>
            <person name="Vesth T.C."/>
            <person name="Frisvad J.C."/>
            <person name="Nybo J.L."/>
            <person name="Theobald S."/>
            <person name="Kuo A."/>
            <person name="Bowyer P."/>
            <person name="Matsuda Y."/>
            <person name="Mondo S."/>
            <person name="Lyhne E.K."/>
            <person name="Kogle M.E."/>
            <person name="Clum A."/>
            <person name="Lipzen A."/>
            <person name="Salamov A."/>
            <person name="Ngan C.Y."/>
            <person name="Daum C."/>
            <person name="Chiniquy J."/>
            <person name="Barry K."/>
            <person name="LaButti K."/>
            <person name="Simmons B.A."/>
            <person name="Magnuson J.K."/>
            <person name="Mortensen U.H."/>
            <person name="Larsen T.O."/>
            <person name="Grigoriev I.V."/>
            <person name="Baker S.E."/>
            <person name="Andersen M.R."/>
            <person name="Nordberg H.P."/>
            <person name="Cantor M.N."/>
            <person name="Hua S.X."/>
        </authorList>
    </citation>
    <scope>NUCLEOTIDE SEQUENCE [LARGE SCALE GENOMIC DNA]</scope>
    <source>
        <strain evidence="15 16">CBS 102.13</strain>
    </source>
</reference>
<dbReference type="GO" id="GO:0061817">
    <property type="term" value="P:endoplasmic reticulum-plasma membrane tethering"/>
    <property type="evidence" value="ECO:0007669"/>
    <property type="project" value="InterPro"/>
</dbReference>
<keyword evidence="4 12" id="KW-0812">Transmembrane</keyword>
<keyword evidence="2" id="KW-0813">Transport</keyword>
<feature type="domain" description="C2" evidence="13">
    <location>
        <begin position="667"/>
        <end position="811"/>
    </location>
</feature>
<feature type="domain" description="C2" evidence="13">
    <location>
        <begin position="478"/>
        <end position="607"/>
    </location>
</feature>
<dbReference type="InterPro" id="IPR000008">
    <property type="entry name" value="C2_dom"/>
</dbReference>
<dbReference type="InterPro" id="IPR037765">
    <property type="entry name" value="C2B_Tricalbin"/>
</dbReference>
<protein>
    <submittedName>
        <fullName evidence="15">C2 domain protein</fullName>
    </submittedName>
</protein>
<dbReference type="GO" id="GO:0006869">
    <property type="term" value="P:lipid transport"/>
    <property type="evidence" value="ECO:0007669"/>
    <property type="project" value="UniProtKB-KW"/>
</dbReference>
<dbReference type="Pfam" id="PF25669">
    <property type="entry name" value="SMP_MUG190-like"/>
    <property type="match status" value="1"/>
</dbReference>
<dbReference type="AlphaFoldDB" id="A0A2I2F394"/>
<dbReference type="Proteomes" id="UP000234585">
    <property type="component" value="Unassembled WGS sequence"/>
</dbReference>
<keyword evidence="16" id="KW-1185">Reference proteome</keyword>
<dbReference type="GO" id="GO:0005789">
    <property type="term" value="C:endoplasmic reticulum membrane"/>
    <property type="evidence" value="ECO:0007669"/>
    <property type="project" value="UniProtKB-SubCell"/>
</dbReference>
<dbReference type="InterPro" id="IPR031468">
    <property type="entry name" value="SMP_LBD"/>
</dbReference>
<dbReference type="CDD" id="cd04052">
    <property type="entry name" value="C2B_Tricalbin-like"/>
    <property type="match status" value="1"/>
</dbReference>
<keyword evidence="10 12" id="KW-0472">Membrane</keyword>
<feature type="compositionally biased region" description="Low complexity" evidence="11">
    <location>
        <begin position="1159"/>
        <end position="1179"/>
    </location>
</feature>
<accession>A0A2I2F394</accession>
<dbReference type="CDD" id="cd21676">
    <property type="entry name" value="SMP_Mug190"/>
    <property type="match status" value="1"/>
</dbReference>
<feature type="compositionally biased region" description="Basic and acidic residues" evidence="11">
    <location>
        <begin position="705"/>
        <end position="715"/>
    </location>
</feature>
<feature type="compositionally biased region" description="Basic and acidic residues" evidence="11">
    <location>
        <begin position="35"/>
        <end position="66"/>
    </location>
</feature>
<evidence type="ECO:0000256" key="6">
    <source>
        <dbReference type="ARBA" id="ARBA00022824"/>
    </source>
</evidence>
<feature type="region of interest" description="Disordered" evidence="11">
    <location>
        <begin position="1091"/>
        <end position="1133"/>
    </location>
</feature>
<feature type="transmembrane region" description="Helical" evidence="12">
    <location>
        <begin position="381"/>
        <end position="399"/>
    </location>
</feature>
<evidence type="ECO:0000256" key="2">
    <source>
        <dbReference type="ARBA" id="ARBA00022448"/>
    </source>
</evidence>
<dbReference type="InterPro" id="IPR057349">
    <property type="entry name" value="C2_Mug190_3rd"/>
</dbReference>
<gene>
    <name evidence="15" type="ORF">BDW47DRAFT_110943</name>
</gene>
<feature type="region of interest" description="Disordered" evidence="11">
    <location>
        <begin position="1"/>
        <end position="88"/>
    </location>
</feature>
<feature type="compositionally biased region" description="Basic residues" evidence="11">
    <location>
        <begin position="73"/>
        <end position="82"/>
    </location>
</feature>
<dbReference type="PANTHER" id="PTHR47348:SF3">
    <property type="entry name" value="MEIOTICALLY UP-REGULATED GENE 190 PROTEIN"/>
    <property type="match status" value="1"/>
</dbReference>
<dbReference type="Pfam" id="PF00168">
    <property type="entry name" value="C2"/>
    <property type="match status" value="2"/>
</dbReference>
<keyword evidence="5" id="KW-0677">Repeat</keyword>
<feature type="transmembrane region" description="Helical" evidence="12">
    <location>
        <begin position="210"/>
        <end position="227"/>
    </location>
</feature>
<dbReference type="Pfam" id="PF25331">
    <property type="entry name" value="C2_Mug190_3rd"/>
    <property type="match status" value="1"/>
</dbReference>
<evidence type="ECO:0000256" key="4">
    <source>
        <dbReference type="ARBA" id="ARBA00022692"/>
    </source>
</evidence>
<dbReference type="OrthoDB" id="419768at2759"/>
<feature type="region of interest" description="Disordered" evidence="11">
    <location>
        <begin position="114"/>
        <end position="134"/>
    </location>
</feature>
<evidence type="ECO:0000256" key="8">
    <source>
        <dbReference type="ARBA" id="ARBA00023055"/>
    </source>
</evidence>
<organism evidence="15 16">
    <name type="scientific">Aspergillus candidus</name>
    <dbReference type="NCBI Taxonomy" id="41067"/>
    <lineage>
        <taxon>Eukaryota</taxon>
        <taxon>Fungi</taxon>
        <taxon>Dikarya</taxon>
        <taxon>Ascomycota</taxon>
        <taxon>Pezizomycotina</taxon>
        <taxon>Eurotiomycetes</taxon>
        <taxon>Eurotiomycetidae</taxon>
        <taxon>Eurotiales</taxon>
        <taxon>Aspergillaceae</taxon>
        <taxon>Aspergillus</taxon>
        <taxon>Aspergillus subgen. Circumdati</taxon>
    </lineage>
</organism>
<feature type="compositionally biased region" description="Low complexity" evidence="11">
    <location>
        <begin position="1193"/>
        <end position="1216"/>
    </location>
</feature>
<dbReference type="PROSITE" id="PS51847">
    <property type="entry name" value="SMP"/>
    <property type="match status" value="1"/>
</dbReference>
<dbReference type="EMBL" id="KZ559167">
    <property type="protein sequence ID" value="PLB35101.1"/>
    <property type="molecule type" value="Genomic_DNA"/>
</dbReference>
<keyword evidence="3" id="KW-0597">Phosphoprotein</keyword>
<name>A0A2I2F394_ASPCN</name>
<dbReference type="GeneID" id="36521000"/>
<dbReference type="STRING" id="41067.A0A2I2F394"/>
<dbReference type="CDD" id="cd04041">
    <property type="entry name" value="C2A_fungal"/>
    <property type="match status" value="1"/>
</dbReference>
<evidence type="ECO:0000259" key="13">
    <source>
        <dbReference type="PROSITE" id="PS50004"/>
    </source>
</evidence>
<keyword evidence="9" id="KW-0446">Lipid-binding</keyword>
<feature type="region of interest" description="Disordered" evidence="11">
    <location>
        <begin position="1153"/>
        <end position="1236"/>
    </location>
</feature>
<feature type="compositionally biased region" description="Basic and acidic residues" evidence="11">
    <location>
        <begin position="8"/>
        <end position="21"/>
    </location>
</feature>
<dbReference type="PROSITE" id="PS50004">
    <property type="entry name" value="C2"/>
    <property type="match status" value="2"/>
</dbReference>
<evidence type="ECO:0000256" key="9">
    <source>
        <dbReference type="ARBA" id="ARBA00023121"/>
    </source>
</evidence>
<feature type="compositionally biased region" description="Low complexity" evidence="11">
    <location>
        <begin position="1108"/>
        <end position="1123"/>
    </location>
</feature>
<keyword evidence="7 12" id="KW-1133">Transmembrane helix</keyword>
<feature type="region of interest" description="Disordered" evidence="11">
    <location>
        <begin position="639"/>
        <end position="660"/>
    </location>
</feature>
<proteinExistence type="predicted"/>
<evidence type="ECO:0000256" key="11">
    <source>
        <dbReference type="SAM" id="MobiDB-lite"/>
    </source>
</evidence>
<evidence type="ECO:0000256" key="10">
    <source>
        <dbReference type="ARBA" id="ARBA00023136"/>
    </source>
</evidence>
<dbReference type="Gene3D" id="2.60.40.150">
    <property type="entry name" value="C2 domain"/>
    <property type="match status" value="2"/>
</dbReference>
<evidence type="ECO:0000256" key="3">
    <source>
        <dbReference type="ARBA" id="ARBA00022553"/>
    </source>
</evidence>
<dbReference type="InterPro" id="IPR035892">
    <property type="entry name" value="C2_domain_sf"/>
</dbReference>
<dbReference type="RefSeq" id="XP_024669113.1">
    <property type="nucleotide sequence ID" value="XM_024813840.1"/>
</dbReference>
<feature type="domain" description="SMP-LTD" evidence="14">
    <location>
        <begin position="254"/>
        <end position="480"/>
    </location>
</feature>
<evidence type="ECO:0000256" key="12">
    <source>
        <dbReference type="SAM" id="Phobius"/>
    </source>
</evidence>
<evidence type="ECO:0000256" key="1">
    <source>
        <dbReference type="ARBA" id="ARBA00004586"/>
    </source>
</evidence>
<feature type="transmembrane region" description="Helical" evidence="12">
    <location>
        <begin position="187"/>
        <end position="204"/>
    </location>
</feature>
<keyword evidence="6" id="KW-0256">Endoplasmic reticulum</keyword>
<dbReference type="InterPro" id="IPR037767">
    <property type="entry name" value="C2A_Mug190-like"/>
</dbReference>
<evidence type="ECO:0000256" key="7">
    <source>
        <dbReference type="ARBA" id="ARBA00022989"/>
    </source>
</evidence>
<sequence length="1276" mass="143413">MAPHPHHKGGEHSPKQHRVGEHWSGANPVPTISKFMERLETDKQEREAHAAEVSARHEQRQMDRTAAEAGPHQPRKRPKGKTRMVTDPTTGRDIEVEDQDEESMEVVKNPKLVVPNANLGKPTHVKTDPKDSLSQYKENQDITAPPDPIAEGTTSDVPIHGEKTNILFHPTPTVSYRPMFDKLEKRGITLCVGIIFSVVVLGRYFGGSLWGLLALACCVATGVWLWVKEVIRSGREMEWSTELIRGQMATANLLPESVEWINTFMGVIWSLVNPEMLSPVADTIEDIMQASAPGVVENVRIAEIDQGNNPLRILSLRALPDEHVDHIIQNMREENKNKDPDEAAALEEGGSYYNLEASFAYHAKPSGQSASSKARNMHMEIVFYLGVRGLFGVPFPVFVELIEMVGTVRIRFQLMPEPPFMKDMTFSLVGLPHVKAGCMPMVKGGVNILNLPLISNFVNYAIGTACGLFAAPKSMTMDLSSILKGDDILKETEALGIMWVRIHRAIGLSKQDRRGSYGGGSDPYINLSFSKYGKPMYCTRVICDDLNPVWEETAALLVTPELIKADENLSVELWDSDRNTADDVVGKVELPIREMIQHPCRMYPQVSKLQGLNEGSEMPGELHWEVGFFGKPKLRPELRTDGKKKDLPANLQGNPQFQDPKGVISTDQEDAVVHTPPDPLWPSGILSVVVHQIVNLELSNIKGSDGNRKGKDYEPAKPYGEATEEQGSDLPTSYCKIILNDQLIYRTRAKAVSSKPIFNAGTERFVRDWRSAIVTVTVRDQRYREHDPILGVVPLRLTDLLRTSSQLTRWYPLDGGIGHGRIRISLLFRHVETRLPPQMLGWDVGTFGIAGEKVIAQGFGHKAKINLRTTGSSSKINKHVCTVDSNNNAVFDLSNETFRNQLRLPVRHRYRSAIVFELHHPGKRSVAGYAVLWLQHLVDNQDTAVDIPIWSTHNGKRLTQNYVTEDNWEQKRSPGLEDLQQIGRLQFHAHFTPGIDESHEQFIVDNHSRETFETWEALVAEGVRPHRITSFVPRDIEELHERSLVEGRDILRHASPDERRRWIDKQGQDWSGCFGHDPAAFFDADHTDDNLVAKGRDHHHHGHSRQPTSSSYNSSAARTSYSSQDPTREYHHQQADENNIHHQDQYVTNLQTNNINNRPTSAPTSSPQYQQPQQQQRTSLDNNDNYAEDRRPSTASSIADSSIADSSIADSSTSTAPSKKAVRRSEQRQQRGLMQWKPVRNAAFARDEAKFALRKVRRRFSGDLVGREPDVETETG</sequence>
<keyword evidence="8" id="KW-0445">Lipid transport</keyword>
<comment type="subcellular location">
    <subcellularLocation>
        <location evidence="1">Endoplasmic reticulum membrane</location>
    </subcellularLocation>
</comment>